<comment type="catalytic activity">
    <reaction evidence="9 10">
        <text>an alpha-D-Man-(1-&gt;2)-alpha-D-Man-(1-&gt;2)-alpha-D-Man-(1-&gt;3)-[alpha-D-Man-(1-&gt;6)]-beta-D-Man-(1-&gt;4)-beta-D-GlcNAc-(1-&gt;4)-alpha-D-GlcNAc-diphospho-di-trans,poly-cis-dolichol + a di-trans,poly-cis-dolichyl beta-D-mannosyl phosphate = an alpha-D-Man-(1-&gt;2)-alpha-D-Man-(1-&gt;2)-alpha-D-Man-(1-&gt;3)-[alpha-D-Man-(1-&gt;3)-alpha-D-Man-(1-&gt;6)]-beta-D-Man-(1-&gt;4)-beta-D-GlcNAc-(1-&gt;4)-alpha-D-GlcNAc-diphospho-di-trans,poly-cis-dolichol + a di-trans,poly-cis-dolichyl phosphate + H(+)</text>
        <dbReference type="Rhea" id="RHEA:29527"/>
        <dbReference type="Rhea" id="RHEA-COMP:19498"/>
        <dbReference type="Rhea" id="RHEA-COMP:19501"/>
        <dbReference type="Rhea" id="RHEA-COMP:19516"/>
        <dbReference type="Rhea" id="RHEA-COMP:19517"/>
        <dbReference type="ChEBI" id="CHEBI:15378"/>
        <dbReference type="ChEBI" id="CHEBI:57683"/>
        <dbReference type="ChEBI" id="CHEBI:58211"/>
        <dbReference type="ChEBI" id="CHEBI:132515"/>
        <dbReference type="ChEBI" id="CHEBI:132516"/>
        <dbReference type="EC" id="2.4.1.258"/>
    </reaction>
    <physiologicalReaction direction="left-to-right" evidence="9 10">
        <dbReference type="Rhea" id="RHEA:29528"/>
    </physiologicalReaction>
</comment>
<dbReference type="Pfam" id="PF05208">
    <property type="entry name" value="ALG3"/>
    <property type="match status" value="1"/>
</dbReference>
<dbReference type="PANTHER" id="PTHR12646">
    <property type="entry name" value="NOT56 - RELATED"/>
    <property type="match status" value="1"/>
</dbReference>
<evidence type="ECO:0000256" key="9">
    <source>
        <dbReference type="ARBA" id="ARBA00049506"/>
    </source>
</evidence>
<evidence type="ECO:0000256" key="4">
    <source>
        <dbReference type="ARBA" id="ARBA00022679"/>
    </source>
</evidence>
<dbReference type="GO" id="GO:0005789">
    <property type="term" value="C:endoplasmic reticulum membrane"/>
    <property type="evidence" value="ECO:0007669"/>
    <property type="project" value="UniProtKB-SubCell"/>
</dbReference>
<dbReference type="InterPro" id="IPR007873">
    <property type="entry name" value="Glycosyltransferase_ALG3"/>
</dbReference>
<comment type="pathway">
    <text evidence="2 10">Protein modification; protein glycosylation.</text>
</comment>
<proteinExistence type="predicted"/>
<dbReference type="OrthoDB" id="20028at2759"/>
<organism evidence="12 13">
    <name type="scientific">Aquarana catesbeiana</name>
    <name type="common">American bullfrog</name>
    <name type="synonym">Rana catesbeiana</name>
    <dbReference type="NCBI Taxonomy" id="8400"/>
    <lineage>
        <taxon>Eukaryota</taxon>
        <taxon>Metazoa</taxon>
        <taxon>Chordata</taxon>
        <taxon>Craniata</taxon>
        <taxon>Vertebrata</taxon>
        <taxon>Euteleostomi</taxon>
        <taxon>Amphibia</taxon>
        <taxon>Batrachia</taxon>
        <taxon>Anura</taxon>
        <taxon>Neobatrachia</taxon>
        <taxon>Ranoidea</taxon>
        <taxon>Ranidae</taxon>
        <taxon>Aquarana</taxon>
    </lineage>
</organism>
<dbReference type="EMBL" id="KV923102">
    <property type="protein sequence ID" value="PIN97498.1"/>
    <property type="molecule type" value="Genomic_DNA"/>
</dbReference>
<dbReference type="EC" id="2.4.1.258" evidence="10"/>
<evidence type="ECO:0000256" key="10">
    <source>
        <dbReference type="RuleBase" id="RU364047"/>
    </source>
</evidence>
<dbReference type="Proteomes" id="UP000228934">
    <property type="component" value="Unassembled WGS sequence"/>
</dbReference>
<dbReference type="UniPathway" id="UPA00378"/>
<reference evidence="13" key="1">
    <citation type="journal article" date="2017" name="Nat. Commun.">
        <title>The North American bullfrog draft genome provides insight into hormonal regulation of long noncoding RNA.</title>
        <authorList>
            <person name="Hammond S.A."/>
            <person name="Warren R.L."/>
            <person name="Vandervalk B.P."/>
            <person name="Kucuk E."/>
            <person name="Khan H."/>
            <person name="Gibb E.A."/>
            <person name="Pandoh P."/>
            <person name="Kirk H."/>
            <person name="Zhao Y."/>
            <person name="Jones M."/>
            <person name="Mungall A.J."/>
            <person name="Coope R."/>
            <person name="Pleasance S."/>
            <person name="Moore R.A."/>
            <person name="Holt R.A."/>
            <person name="Round J.M."/>
            <person name="Ohora S."/>
            <person name="Walle B.V."/>
            <person name="Veldhoen N."/>
            <person name="Helbing C.C."/>
            <person name="Birol I."/>
        </authorList>
    </citation>
    <scope>NUCLEOTIDE SEQUENCE [LARGE SCALE GENOMIC DNA]</scope>
</reference>
<accession>A0A2G9P2F9</accession>
<evidence type="ECO:0000256" key="2">
    <source>
        <dbReference type="ARBA" id="ARBA00004922"/>
    </source>
</evidence>
<dbReference type="GO" id="GO:0052925">
    <property type="term" value="F:dol-P-Man:Man(5)GlcNAc(2)-PP-Dol alpha-1,3-mannosyltransferase activity"/>
    <property type="evidence" value="ECO:0007669"/>
    <property type="project" value="UniProtKB-EC"/>
</dbReference>
<protein>
    <recommendedName>
        <fullName evidence="10">Dol-P-Man:Man(5)GlcNAc(2)-PP-Dol alpha-1,3-mannosyltransferase</fullName>
        <ecNumber evidence="10">2.4.1.258</ecNumber>
    </recommendedName>
    <alternativeName>
        <fullName evidence="10">Dol-P-Man-dependent alpha(1-3)-mannosyltransferase</fullName>
    </alternativeName>
</protein>
<keyword evidence="4 10" id="KW-0808">Transferase</keyword>
<keyword evidence="13" id="KW-1185">Reference proteome</keyword>
<evidence type="ECO:0000256" key="11">
    <source>
        <dbReference type="SAM" id="MobiDB-lite"/>
    </source>
</evidence>
<comment type="function">
    <text evidence="10">Dol-P-Man:Man(5)GlcNAc(2)-PP-Dol alpha-1,3-mannosyltransferase that operates in the biosynthetic pathway of dolichol-linked oligosaccharides, the glycan precursors employed in protein asparagine (N)-glycosylation. The assembly of dolichol-linked oligosaccharides begins on the cytosolic side of the endoplasmic reticulum membrane and finishes in its lumen. The sequential addition of sugars to dolichol pyrophosphate produces dolichol-linked oligosaccharides containing fourteen sugars, including two GlcNAcs, nine mannoses and three glucoses. Once assembled, the oligosaccharide is transferred from the lipid to nascent proteins by oligosaccharyltransferases. In the lumen of the endoplasmic reticulum, adds the first dolichyl beta-D-mannosyl phosphate derived mannose in an alpha-1,3 linkage to Man(5)GlcNAc(2)-PP-dolichol to produce Man(6)GlcNAc(2)-PP-dolichol.</text>
</comment>
<evidence type="ECO:0000313" key="13">
    <source>
        <dbReference type="Proteomes" id="UP000228934"/>
    </source>
</evidence>
<name>A0A2G9P2F9_AQUCT</name>
<keyword evidence="6 10" id="KW-0256">Endoplasmic reticulum</keyword>
<evidence type="ECO:0000256" key="1">
    <source>
        <dbReference type="ARBA" id="ARBA00004477"/>
    </source>
</evidence>
<evidence type="ECO:0000256" key="5">
    <source>
        <dbReference type="ARBA" id="ARBA00022692"/>
    </source>
</evidence>
<evidence type="ECO:0000313" key="12">
    <source>
        <dbReference type="EMBL" id="PIN97498.1"/>
    </source>
</evidence>
<keyword evidence="5" id="KW-0812">Transmembrane</keyword>
<evidence type="ECO:0000256" key="8">
    <source>
        <dbReference type="ARBA" id="ARBA00023136"/>
    </source>
</evidence>
<comment type="subcellular location">
    <subcellularLocation>
        <location evidence="1 10">Endoplasmic reticulum membrane</location>
        <topology evidence="1 10">Multi-pass membrane protein</topology>
    </subcellularLocation>
</comment>
<feature type="region of interest" description="Disordered" evidence="11">
    <location>
        <begin position="1"/>
        <end position="25"/>
    </location>
</feature>
<keyword evidence="3 10" id="KW-0328">Glycosyltransferase</keyword>
<gene>
    <name evidence="12" type="ORF">AB205_0113460</name>
</gene>
<evidence type="ECO:0000256" key="7">
    <source>
        <dbReference type="ARBA" id="ARBA00022989"/>
    </source>
</evidence>
<keyword evidence="7" id="KW-1133">Transmembrane helix</keyword>
<evidence type="ECO:0000256" key="6">
    <source>
        <dbReference type="ARBA" id="ARBA00022824"/>
    </source>
</evidence>
<keyword evidence="8" id="KW-0472">Membrane</keyword>
<dbReference type="AlphaFoldDB" id="A0A2G9P2F9"/>
<sequence>MSPAVGVRRRGGPPGGTAGTRSGLAETVRRGREKCWQVLTDPQYTALLGVCLCVLELGVTHWVIQRVPYTEIDWRAYMDEVEGVLNGTYDYTKLQGETGPLV</sequence>
<dbReference type="PANTHER" id="PTHR12646:SF0">
    <property type="entry name" value="DOL-P-MAN:MAN(5)GLCNAC(2)-PP-DOL ALPHA-1,3-MANNOSYLTRANSFERASE"/>
    <property type="match status" value="1"/>
</dbReference>
<evidence type="ECO:0000256" key="3">
    <source>
        <dbReference type="ARBA" id="ARBA00022676"/>
    </source>
</evidence>